<evidence type="ECO:0000313" key="3">
    <source>
        <dbReference type="EMBL" id="RKN15943.1"/>
    </source>
</evidence>
<gene>
    <name evidence="3" type="ORF">D7318_26335</name>
    <name evidence="2" type="ORF">D7319_27290</name>
</gene>
<dbReference type="Gene3D" id="3.90.176.10">
    <property type="entry name" value="Toxin ADP-ribosyltransferase, Chain A, domain 1"/>
    <property type="match status" value="1"/>
</dbReference>
<feature type="region of interest" description="Disordered" evidence="1">
    <location>
        <begin position="1"/>
        <end position="34"/>
    </location>
</feature>
<protein>
    <submittedName>
        <fullName evidence="2">Uncharacterized protein</fullName>
    </submittedName>
</protein>
<dbReference type="Proteomes" id="UP000268652">
    <property type="component" value="Unassembled WGS sequence"/>
</dbReference>
<sequence>MSRRTTARPSQVGKARGRDASPPEHPVPRPPALLTEERDGLVLLHTRGDDTFGAADVADLARIPGEAAVTVLVSPRATAAEGLWGHLGAVLDSLGQRGVRAVRLAMSDTGADLPDRPPVARWIADAWRVEVTAPVGSLLAVPGGALFSCGERAGWRRFAPGAEPVELGPRLPVPPWGEALGAVPAATPGGSLVEHLPAGLLVRAADSEAVRPESLSLSLPVDPAGPALVVGVPGGDEVPVDDVLAVFGALPDEVAPTVRLVPGGPWDVLAIGQAVADARGHDVVVLSGVPVLRPGRDGVVAAPLGADGLPRWQPFVGAVACHPAPKRSQAVPPRPLDLATPLPGREVGEHGDIPLSERWVASVTRAGLWVRTAKGARPLTTLEPIAPEGPAIEVGRPGQKLDASVWPLLGQLLGELPQDVRRRAALLVHGTPRNGETEPRRLAAEHGLRSLHFGAKGRRAAVGVARTTPAAPEGGAAAAPGGEAERVAFRAFADGAWRRHRAAVEPVLAGMQALTGEEREAARAELIALRLYLHAADEPFDHATLAGALRSGAGDEALRAYAACVSRGLERLPAHQGLVLRAGAAGGALAPGATVADAAPVSGLAAGDPPAPGGDRLALWSVSGRSVAPLLDGGGAEVVFAPRTAFRVLEVRDVDGMTLTLAREESEESEGADATDDAVLARLDKAIGRLPGAAQDASWPARCTGPLAPAADETETR</sequence>
<organism evidence="2 5">
    <name type="scientific">Streptomyces radicis</name>
    <dbReference type="NCBI Taxonomy" id="1750517"/>
    <lineage>
        <taxon>Bacteria</taxon>
        <taxon>Bacillati</taxon>
        <taxon>Actinomycetota</taxon>
        <taxon>Actinomycetes</taxon>
        <taxon>Kitasatosporales</taxon>
        <taxon>Streptomycetaceae</taxon>
        <taxon>Streptomyces</taxon>
    </lineage>
</organism>
<dbReference type="OrthoDB" id="3320501at2"/>
<dbReference type="RefSeq" id="WP_120699711.1">
    <property type="nucleotide sequence ID" value="NZ_RBDX01000032.1"/>
</dbReference>
<evidence type="ECO:0000256" key="1">
    <source>
        <dbReference type="SAM" id="MobiDB-lite"/>
    </source>
</evidence>
<dbReference type="EMBL" id="RBDY01000029">
    <property type="protein sequence ID" value="RKN15943.1"/>
    <property type="molecule type" value="Genomic_DNA"/>
</dbReference>
<evidence type="ECO:0000313" key="4">
    <source>
        <dbReference type="Proteomes" id="UP000268652"/>
    </source>
</evidence>
<comment type="caution">
    <text evidence="2">The sequence shown here is derived from an EMBL/GenBank/DDBJ whole genome shotgun (WGS) entry which is preliminary data.</text>
</comment>
<accession>A0A3A9WF91</accession>
<reference evidence="4 5" key="1">
    <citation type="submission" date="2018-09" db="EMBL/GenBank/DDBJ databases">
        <title>Streptomyces sp. nov. DS1-2, an endophytic actinomycete isolated from roots of Dendrobium scabrilingue.</title>
        <authorList>
            <person name="Kuncharoen N."/>
            <person name="Kudo T."/>
            <person name="Ohkuma M."/>
            <person name="Yuki M."/>
            <person name="Tanasupawat S."/>
        </authorList>
    </citation>
    <scope>NUCLEOTIDE SEQUENCE [LARGE SCALE GENOMIC DNA]</scope>
    <source>
        <strain evidence="2 5">AZ1-7</strain>
        <strain evidence="3 4">DS1-2</strain>
    </source>
</reference>
<proteinExistence type="predicted"/>
<keyword evidence="4" id="KW-1185">Reference proteome</keyword>
<evidence type="ECO:0000313" key="2">
    <source>
        <dbReference type="EMBL" id="RKN04737.1"/>
    </source>
</evidence>
<dbReference type="AlphaFoldDB" id="A0A3A9WF91"/>
<evidence type="ECO:0000313" key="5">
    <source>
        <dbReference type="Proteomes" id="UP000275024"/>
    </source>
</evidence>
<dbReference type="Proteomes" id="UP000275024">
    <property type="component" value="Unassembled WGS sequence"/>
</dbReference>
<name>A0A3A9WF91_9ACTN</name>
<feature type="region of interest" description="Disordered" evidence="1">
    <location>
        <begin position="692"/>
        <end position="717"/>
    </location>
</feature>
<dbReference type="EMBL" id="RBDX01000032">
    <property type="protein sequence ID" value="RKN04737.1"/>
    <property type="molecule type" value="Genomic_DNA"/>
</dbReference>